<dbReference type="EMBL" id="MAYW01000412">
    <property type="protein sequence ID" value="ODS29684.1"/>
    <property type="molecule type" value="Genomic_DNA"/>
</dbReference>
<evidence type="ECO:0000313" key="2">
    <source>
        <dbReference type="Proteomes" id="UP000094056"/>
    </source>
</evidence>
<proteinExistence type="predicted"/>
<evidence type="ECO:0000313" key="1">
    <source>
        <dbReference type="EMBL" id="ODS29684.1"/>
    </source>
</evidence>
<gene>
    <name evidence="1" type="ORF">SCARUB_05214</name>
</gene>
<dbReference type="Proteomes" id="UP000094056">
    <property type="component" value="Unassembled WGS sequence"/>
</dbReference>
<name>A0A1E3X3X6_9BACT</name>
<sequence>MEKQFAQRLKSKSVKNAIVNSIAADFNLTP</sequence>
<organism evidence="1 2">
    <name type="scientific">Candidatus Scalindua rubra</name>
    <dbReference type="NCBI Taxonomy" id="1872076"/>
    <lineage>
        <taxon>Bacteria</taxon>
        <taxon>Pseudomonadati</taxon>
        <taxon>Planctomycetota</taxon>
        <taxon>Candidatus Brocadiia</taxon>
        <taxon>Candidatus Brocadiales</taxon>
        <taxon>Candidatus Scalinduaceae</taxon>
        <taxon>Candidatus Scalindua</taxon>
    </lineage>
</organism>
<feature type="non-terminal residue" evidence="1">
    <location>
        <position position="30"/>
    </location>
</feature>
<accession>A0A1E3X3X6</accession>
<dbReference type="AlphaFoldDB" id="A0A1E3X3X6"/>
<reference evidence="1 2" key="1">
    <citation type="submission" date="2016-07" db="EMBL/GenBank/DDBJ databases">
        <title>Draft genome of Scalindua rubra, obtained from a brine-seawater interface in the Red Sea, sheds light on salt adaptation in anammox bacteria.</title>
        <authorList>
            <person name="Speth D.R."/>
            <person name="Lagkouvardos I."/>
            <person name="Wang Y."/>
            <person name="Qian P.-Y."/>
            <person name="Dutilh B.E."/>
            <person name="Jetten M.S."/>
        </authorList>
    </citation>
    <scope>NUCLEOTIDE SEQUENCE [LARGE SCALE GENOMIC DNA]</scope>
    <source>
        <strain evidence="1">BSI-1</strain>
    </source>
</reference>
<comment type="caution">
    <text evidence="1">The sequence shown here is derived from an EMBL/GenBank/DDBJ whole genome shotgun (WGS) entry which is preliminary data.</text>
</comment>
<protein>
    <submittedName>
        <fullName evidence="1">Uncharacterized protein</fullName>
    </submittedName>
</protein>